<organism evidence="2 3">
    <name type="scientific">Dermatophagoides farinae</name>
    <name type="common">American house dust mite</name>
    <dbReference type="NCBI Taxonomy" id="6954"/>
    <lineage>
        <taxon>Eukaryota</taxon>
        <taxon>Metazoa</taxon>
        <taxon>Ecdysozoa</taxon>
        <taxon>Arthropoda</taxon>
        <taxon>Chelicerata</taxon>
        <taxon>Arachnida</taxon>
        <taxon>Acari</taxon>
        <taxon>Acariformes</taxon>
        <taxon>Sarcoptiformes</taxon>
        <taxon>Astigmata</taxon>
        <taxon>Psoroptidia</taxon>
        <taxon>Analgoidea</taxon>
        <taxon>Pyroglyphidae</taxon>
        <taxon>Dermatophagoidinae</taxon>
        <taxon>Dermatophagoides</taxon>
    </lineage>
</organism>
<evidence type="ECO:0000256" key="1">
    <source>
        <dbReference type="SAM" id="Phobius"/>
    </source>
</evidence>
<keyword evidence="1" id="KW-1133">Transmembrane helix</keyword>
<feature type="transmembrane region" description="Helical" evidence="1">
    <location>
        <begin position="44"/>
        <end position="69"/>
    </location>
</feature>
<feature type="transmembrane region" description="Helical" evidence="1">
    <location>
        <begin position="12"/>
        <end position="32"/>
    </location>
</feature>
<dbReference type="AlphaFoldDB" id="A0A922IHD7"/>
<evidence type="ECO:0000313" key="2">
    <source>
        <dbReference type="EMBL" id="KAH9529998.1"/>
    </source>
</evidence>
<gene>
    <name evidence="2" type="ORF">DERF_003843</name>
</gene>
<reference evidence="2" key="2">
    <citation type="journal article" date="2022" name="Res Sq">
        <title>Comparative Genomics Reveals Insights into the Divergent Evolution of Astigmatic Mites and Household Pest Adaptations.</title>
        <authorList>
            <person name="Xiong Q."/>
            <person name="Wan A.T.-Y."/>
            <person name="Liu X.-Y."/>
            <person name="Fung C.S.-H."/>
            <person name="Xiao X."/>
            <person name="Malainual N."/>
            <person name="Hou J."/>
            <person name="Wang L."/>
            <person name="Wang M."/>
            <person name="Yang K."/>
            <person name="Cui Y."/>
            <person name="Leung E."/>
            <person name="Nong W."/>
            <person name="Shin S.-K."/>
            <person name="Au S."/>
            <person name="Jeong K.Y."/>
            <person name="Chew F.T."/>
            <person name="Hui J."/>
            <person name="Leung T.F."/>
            <person name="Tungtrongchitr A."/>
            <person name="Zhong N."/>
            <person name="Liu Z."/>
            <person name="Tsui S."/>
        </authorList>
    </citation>
    <scope>NUCLEOTIDE SEQUENCE</scope>
    <source>
        <strain evidence="2">Derf</strain>
        <tissue evidence="2">Whole organism</tissue>
    </source>
</reference>
<dbReference type="EMBL" id="ASGP02000001">
    <property type="protein sequence ID" value="KAH9529998.1"/>
    <property type="molecule type" value="Genomic_DNA"/>
</dbReference>
<evidence type="ECO:0000313" key="3">
    <source>
        <dbReference type="Proteomes" id="UP000790347"/>
    </source>
</evidence>
<feature type="transmembrane region" description="Helical" evidence="1">
    <location>
        <begin position="119"/>
        <end position="140"/>
    </location>
</feature>
<feature type="transmembrane region" description="Helical" evidence="1">
    <location>
        <begin position="89"/>
        <end position="107"/>
    </location>
</feature>
<keyword evidence="1" id="KW-0472">Membrane</keyword>
<sequence>MNSSEDLGPFFRISFLSIVFILNFFTLFHLLFRYDNNGHHYRSCIHLTNFVLNLLLVNVFISIWIPYLFSSFFYKTIWPMINIEWHCMIQQTAPLMISTFLFVSFCFQKIYETFIAKRANIICMFIFLIWILPQTIYLLLTQLTSIHQYEYYFIDRRRNHSMMMMMMNDDDDEEEHGILLCIDKLDSWNIRQMSWHYVTIIVPLTSLYIICIGAKRFSKTFTNTNHLINVNCDCRFDTIVFICQYSNFIWLLLFRPLLTLSALIHYGKTFQQIHNHDDESSSQFEPEIRSLTMDLGQQIILLFFAIFLPFSQHFGLFSLRSNRHLLQESSLRRKMII</sequence>
<name>A0A922IHD7_DERFA</name>
<comment type="caution">
    <text evidence="2">The sequence shown here is derived from an EMBL/GenBank/DDBJ whole genome shotgun (WGS) entry which is preliminary data.</text>
</comment>
<keyword evidence="3" id="KW-1185">Reference proteome</keyword>
<reference evidence="2" key="1">
    <citation type="submission" date="2013-05" db="EMBL/GenBank/DDBJ databases">
        <authorList>
            <person name="Yim A.K.Y."/>
            <person name="Chan T.F."/>
            <person name="Ji K.M."/>
            <person name="Liu X.Y."/>
            <person name="Zhou J.W."/>
            <person name="Li R.Q."/>
            <person name="Yang K.Y."/>
            <person name="Li J."/>
            <person name="Li M."/>
            <person name="Law P.T.W."/>
            <person name="Wu Y.L."/>
            <person name="Cai Z.L."/>
            <person name="Qin H."/>
            <person name="Bao Y."/>
            <person name="Leung R.K.K."/>
            <person name="Ng P.K.S."/>
            <person name="Zou J."/>
            <person name="Zhong X.J."/>
            <person name="Ran P.X."/>
            <person name="Zhong N.S."/>
            <person name="Liu Z.G."/>
            <person name="Tsui S.K.W."/>
        </authorList>
    </citation>
    <scope>NUCLEOTIDE SEQUENCE</scope>
    <source>
        <strain evidence="2">Derf</strain>
        <tissue evidence="2">Whole organism</tissue>
    </source>
</reference>
<feature type="transmembrane region" description="Helical" evidence="1">
    <location>
        <begin position="195"/>
        <end position="214"/>
    </location>
</feature>
<accession>A0A922IHD7</accession>
<keyword evidence="1" id="KW-0812">Transmembrane</keyword>
<dbReference type="Proteomes" id="UP000790347">
    <property type="component" value="Unassembled WGS sequence"/>
</dbReference>
<proteinExistence type="predicted"/>
<feature type="transmembrane region" description="Helical" evidence="1">
    <location>
        <begin position="299"/>
        <end position="319"/>
    </location>
</feature>
<protein>
    <submittedName>
        <fullName evidence="2">Uncharacterized protein</fullName>
    </submittedName>
</protein>